<accession>A0ABQ5UAW7</accession>
<organism evidence="2 3">
    <name type="scientific">Devosia yakushimensis</name>
    <dbReference type="NCBI Taxonomy" id="470028"/>
    <lineage>
        <taxon>Bacteria</taxon>
        <taxon>Pseudomonadati</taxon>
        <taxon>Pseudomonadota</taxon>
        <taxon>Alphaproteobacteria</taxon>
        <taxon>Hyphomicrobiales</taxon>
        <taxon>Devosiaceae</taxon>
        <taxon>Devosia</taxon>
    </lineage>
</organism>
<dbReference type="EMBL" id="BSNG01000001">
    <property type="protein sequence ID" value="GLQ09270.1"/>
    <property type="molecule type" value="Genomic_DNA"/>
</dbReference>
<dbReference type="Proteomes" id="UP001161406">
    <property type="component" value="Unassembled WGS sequence"/>
</dbReference>
<keyword evidence="3" id="KW-1185">Reference proteome</keyword>
<gene>
    <name evidence="2" type="ORF">GCM10007913_12020</name>
</gene>
<evidence type="ECO:0000313" key="3">
    <source>
        <dbReference type="Proteomes" id="UP001161406"/>
    </source>
</evidence>
<name>A0ABQ5UAW7_9HYPH</name>
<proteinExistence type="predicted"/>
<comment type="caution">
    <text evidence="2">The sequence shown here is derived from an EMBL/GenBank/DDBJ whole genome shotgun (WGS) entry which is preliminary data.</text>
</comment>
<feature type="region of interest" description="Disordered" evidence="1">
    <location>
        <begin position="62"/>
        <end position="86"/>
    </location>
</feature>
<protein>
    <submittedName>
        <fullName evidence="2">Uncharacterized protein</fullName>
    </submittedName>
</protein>
<evidence type="ECO:0000256" key="1">
    <source>
        <dbReference type="SAM" id="MobiDB-lite"/>
    </source>
</evidence>
<reference evidence="2" key="2">
    <citation type="submission" date="2023-01" db="EMBL/GenBank/DDBJ databases">
        <title>Draft genome sequence of Devosia yakushimensis strain NBRC 103855.</title>
        <authorList>
            <person name="Sun Q."/>
            <person name="Mori K."/>
        </authorList>
    </citation>
    <scope>NUCLEOTIDE SEQUENCE</scope>
    <source>
        <strain evidence="2">NBRC 103855</strain>
    </source>
</reference>
<reference evidence="2" key="1">
    <citation type="journal article" date="2014" name="Int. J. Syst. Evol. Microbiol.">
        <title>Complete genome of a new Firmicutes species belonging to the dominant human colonic microbiota ('Ruminococcus bicirculans') reveals two chromosomes and a selective capacity to utilize plant glucans.</title>
        <authorList>
            <consortium name="NISC Comparative Sequencing Program"/>
            <person name="Wegmann U."/>
            <person name="Louis P."/>
            <person name="Goesmann A."/>
            <person name="Henrissat B."/>
            <person name="Duncan S.H."/>
            <person name="Flint H.J."/>
        </authorList>
    </citation>
    <scope>NUCLEOTIDE SEQUENCE</scope>
    <source>
        <strain evidence="2">NBRC 103855</strain>
    </source>
</reference>
<evidence type="ECO:0000313" key="2">
    <source>
        <dbReference type="EMBL" id="GLQ09270.1"/>
    </source>
</evidence>
<sequence length="86" mass="9654">MAETWHDRAIAVIGAVHAELPADADIRQRKRALAAARPLEFRATSWGRKVWGKAATQYLRKHGMKPRGSAKLPLSPLEKLMQRGQQ</sequence>